<proteinExistence type="predicted"/>
<dbReference type="AlphaFoldDB" id="A0A6V8K416"/>
<organism evidence="1 2">
    <name type="scientific">Phytohabitans houttuyneae</name>
    <dbReference type="NCBI Taxonomy" id="1076126"/>
    <lineage>
        <taxon>Bacteria</taxon>
        <taxon>Bacillati</taxon>
        <taxon>Actinomycetota</taxon>
        <taxon>Actinomycetes</taxon>
        <taxon>Micromonosporales</taxon>
        <taxon>Micromonosporaceae</taxon>
    </lineage>
</organism>
<evidence type="ECO:0000313" key="2">
    <source>
        <dbReference type="Proteomes" id="UP000482800"/>
    </source>
</evidence>
<keyword evidence="2" id="KW-1185">Reference proteome</keyword>
<sequence>MPVPDALRTLSHDPAFWADYFFRAPADPDPDPAELRATFPIAGGYALVLDLDRQYGTYALGLRTPVSPEPIPMAWDDRSRWHPHGLLWPELDLVGRVVALDDPSLPHPGLPVALLCRFAPITPEDDAAAVRDLLGTALRSLRVPVPPDEQEPLFAYSPRVLTEDQVTDYLGVPGEGVAGTLRYAGSDVFPFDGLAELVRLARLRVARLAAEPWCTERVRALARVGDRAALLDALESAGCDHPTLLDALADPVAPAEAAWVVDVLAGGVPVPLPRDGSDQKRG</sequence>
<accession>A0A6V8K416</accession>
<gene>
    <name evidence="1" type="ORF">Phou_040830</name>
</gene>
<protein>
    <submittedName>
        <fullName evidence="1">Uncharacterized protein</fullName>
    </submittedName>
</protein>
<dbReference type="RefSeq" id="WP_246273626.1">
    <property type="nucleotide sequence ID" value="NZ_BAABGO010000011.1"/>
</dbReference>
<comment type="caution">
    <text evidence="1">The sequence shown here is derived from an EMBL/GenBank/DDBJ whole genome shotgun (WGS) entry which is preliminary data.</text>
</comment>
<reference evidence="1 2" key="2">
    <citation type="submission" date="2020-03" db="EMBL/GenBank/DDBJ databases">
        <authorList>
            <person name="Ichikawa N."/>
            <person name="Kimura A."/>
            <person name="Kitahashi Y."/>
            <person name="Uohara A."/>
        </authorList>
    </citation>
    <scope>NUCLEOTIDE SEQUENCE [LARGE SCALE GENOMIC DNA]</scope>
    <source>
        <strain evidence="1 2">NBRC 108639</strain>
    </source>
</reference>
<dbReference type="Proteomes" id="UP000482800">
    <property type="component" value="Unassembled WGS sequence"/>
</dbReference>
<name>A0A6V8K416_9ACTN</name>
<dbReference type="EMBL" id="BLPF01000001">
    <property type="protein sequence ID" value="GFJ79903.1"/>
    <property type="molecule type" value="Genomic_DNA"/>
</dbReference>
<evidence type="ECO:0000313" key="1">
    <source>
        <dbReference type="EMBL" id="GFJ79903.1"/>
    </source>
</evidence>
<reference evidence="1 2" key="1">
    <citation type="submission" date="2020-03" db="EMBL/GenBank/DDBJ databases">
        <title>Whole genome shotgun sequence of Phytohabitans houttuyneae NBRC 108639.</title>
        <authorList>
            <person name="Komaki H."/>
            <person name="Tamura T."/>
        </authorList>
    </citation>
    <scope>NUCLEOTIDE SEQUENCE [LARGE SCALE GENOMIC DNA]</scope>
    <source>
        <strain evidence="1 2">NBRC 108639</strain>
    </source>
</reference>